<dbReference type="EMBL" id="CM046393">
    <property type="protein sequence ID" value="KAI8549431.1"/>
    <property type="molecule type" value="Genomic_DNA"/>
</dbReference>
<name>A0ACC0N870_RHOML</name>
<accession>A0ACC0N870</accession>
<dbReference type="Proteomes" id="UP001062846">
    <property type="component" value="Chromosome 6"/>
</dbReference>
<comment type="caution">
    <text evidence="1">The sequence shown here is derived from an EMBL/GenBank/DDBJ whole genome shotgun (WGS) entry which is preliminary data.</text>
</comment>
<keyword evidence="2" id="KW-1185">Reference proteome</keyword>
<evidence type="ECO:0000313" key="1">
    <source>
        <dbReference type="EMBL" id="KAI8549431.1"/>
    </source>
</evidence>
<reference evidence="1" key="1">
    <citation type="submission" date="2022-02" db="EMBL/GenBank/DDBJ databases">
        <title>Plant Genome Project.</title>
        <authorList>
            <person name="Zhang R.-G."/>
        </authorList>
    </citation>
    <scope>NUCLEOTIDE SEQUENCE</scope>
    <source>
        <strain evidence="1">AT1</strain>
    </source>
</reference>
<organism evidence="1 2">
    <name type="scientific">Rhododendron molle</name>
    <name type="common">Chinese azalea</name>
    <name type="synonym">Azalea mollis</name>
    <dbReference type="NCBI Taxonomy" id="49168"/>
    <lineage>
        <taxon>Eukaryota</taxon>
        <taxon>Viridiplantae</taxon>
        <taxon>Streptophyta</taxon>
        <taxon>Embryophyta</taxon>
        <taxon>Tracheophyta</taxon>
        <taxon>Spermatophyta</taxon>
        <taxon>Magnoliopsida</taxon>
        <taxon>eudicotyledons</taxon>
        <taxon>Gunneridae</taxon>
        <taxon>Pentapetalae</taxon>
        <taxon>asterids</taxon>
        <taxon>Ericales</taxon>
        <taxon>Ericaceae</taxon>
        <taxon>Ericoideae</taxon>
        <taxon>Rhodoreae</taxon>
        <taxon>Rhododendron</taxon>
    </lineage>
</organism>
<proteinExistence type="predicted"/>
<sequence length="125" mass="13785">MAGRKGLGRDKEKGKKRGKKGGTGLEPGPQLGQVEAEGLEGFGSRIFNFGRSEIDKRAAAELAKKQRTAAWAVSLNHRIVFDDTWKAVDDLEILIKRLKAKKVKDGKMKGGDNSNNDVLFESWMV</sequence>
<protein>
    <submittedName>
        <fullName evidence="1">Uncharacterized protein</fullName>
    </submittedName>
</protein>
<gene>
    <name evidence="1" type="ORF">RHMOL_Rhmol06G0023800</name>
</gene>
<evidence type="ECO:0000313" key="2">
    <source>
        <dbReference type="Proteomes" id="UP001062846"/>
    </source>
</evidence>